<dbReference type="STRING" id="1036779.SAMN04515666_103292"/>
<keyword evidence="1" id="KW-0805">Transcription regulation</keyword>
<dbReference type="InterPro" id="IPR036390">
    <property type="entry name" value="WH_DNA-bd_sf"/>
</dbReference>
<dbReference type="PRINTS" id="PR00033">
    <property type="entry name" value="HTHASNC"/>
</dbReference>
<evidence type="ECO:0000313" key="6">
    <source>
        <dbReference type="Proteomes" id="UP000199664"/>
    </source>
</evidence>
<keyword evidence="3" id="KW-0804">Transcription</keyword>
<dbReference type="OrthoDB" id="9809462at2"/>
<dbReference type="InterPro" id="IPR019888">
    <property type="entry name" value="Tscrpt_reg_AsnC-like"/>
</dbReference>
<organism evidence="5 6">
    <name type="scientific">Bosea lupini</name>
    <dbReference type="NCBI Taxonomy" id="1036779"/>
    <lineage>
        <taxon>Bacteria</taxon>
        <taxon>Pseudomonadati</taxon>
        <taxon>Pseudomonadota</taxon>
        <taxon>Alphaproteobacteria</taxon>
        <taxon>Hyphomicrobiales</taxon>
        <taxon>Boseaceae</taxon>
        <taxon>Bosea</taxon>
    </lineage>
</organism>
<dbReference type="PANTHER" id="PTHR30154:SF34">
    <property type="entry name" value="TRANSCRIPTIONAL REGULATOR AZLB"/>
    <property type="match status" value="1"/>
</dbReference>
<dbReference type="EMBL" id="FOAN01000003">
    <property type="protein sequence ID" value="SEL28112.1"/>
    <property type="molecule type" value="Genomic_DNA"/>
</dbReference>
<dbReference type="GO" id="GO:0043200">
    <property type="term" value="P:response to amino acid"/>
    <property type="evidence" value="ECO:0007669"/>
    <property type="project" value="TreeGrafter"/>
</dbReference>
<keyword evidence="6" id="KW-1185">Reference proteome</keyword>
<dbReference type="AlphaFoldDB" id="A0A1H7NX45"/>
<proteinExistence type="predicted"/>
<reference evidence="6" key="1">
    <citation type="submission" date="2016-10" db="EMBL/GenBank/DDBJ databases">
        <authorList>
            <person name="Varghese N."/>
            <person name="Submissions S."/>
        </authorList>
    </citation>
    <scope>NUCLEOTIDE SEQUENCE [LARGE SCALE GENOMIC DNA]</scope>
    <source>
        <strain evidence="6">LMG 26383,CCUG 61248,R- 45681</strain>
    </source>
</reference>
<protein>
    <submittedName>
        <fullName evidence="5">DNA-binding transcriptional regulator, Lrp family</fullName>
    </submittedName>
</protein>
<dbReference type="SUPFAM" id="SSF54909">
    <property type="entry name" value="Dimeric alpha+beta barrel"/>
    <property type="match status" value="1"/>
</dbReference>
<dbReference type="InterPro" id="IPR011008">
    <property type="entry name" value="Dimeric_a/b-barrel"/>
</dbReference>
<dbReference type="GO" id="GO:0005829">
    <property type="term" value="C:cytosol"/>
    <property type="evidence" value="ECO:0007669"/>
    <property type="project" value="TreeGrafter"/>
</dbReference>
<evidence type="ECO:0000256" key="1">
    <source>
        <dbReference type="ARBA" id="ARBA00023015"/>
    </source>
</evidence>
<dbReference type="PROSITE" id="PS50956">
    <property type="entry name" value="HTH_ASNC_2"/>
    <property type="match status" value="1"/>
</dbReference>
<dbReference type="RefSeq" id="WP_091833305.1">
    <property type="nucleotide sequence ID" value="NZ_FOAN01000003.1"/>
</dbReference>
<evidence type="ECO:0000259" key="4">
    <source>
        <dbReference type="PROSITE" id="PS50956"/>
    </source>
</evidence>
<dbReference type="PANTHER" id="PTHR30154">
    <property type="entry name" value="LEUCINE-RESPONSIVE REGULATORY PROTEIN"/>
    <property type="match status" value="1"/>
</dbReference>
<evidence type="ECO:0000256" key="3">
    <source>
        <dbReference type="ARBA" id="ARBA00023163"/>
    </source>
</evidence>
<keyword evidence="2 5" id="KW-0238">DNA-binding</keyword>
<dbReference type="Proteomes" id="UP000199664">
    <property type="component" value="Unassembled WGS sequence"/>
</dbReference>
<accession>A0A1H7NX45</accession>
<dbReference type="Pfam" id="PF01037">
    <property type="entry name" value="AsnC_trans_reg"/>
    <property type="match status" value="1"/>
</dbReference>
<dbReference type="GO" id="GO:0043565">
    <property type="term" value="F:sequence-specific DNA binding"/>
    <property type="evidence" value="ECO:0007669"/>
    <property type="project" value="InterPro"/>
</dbReference>
<dbReference type="SMART" id="SM00344">
    <property type="entry name" value="HTH_ASNC"/>
    <property type="match status" value="1"/>
</dbReference>
<evidence type="ECO:0000256" key="2">
    <source>
        <dbReference type="ARBA" id="ARBA00023125"/>
    </source>
</evidence>
<gene>
    <name evidence="5" type="ORF">SAMN04515666_103292</name>
</gene>
<dbReference type="SUPFAM" id="SSF46785">
    <property type="entry name" value="Winged helix' DNA-binding domain"/>
    <property type="match status" value="1"/>
</dbReference>
<dbReference type="Pfam" id="PF13412">
    <property type="entry name" value="HTH_24"/>
    <property type="match status" value="1"/>
</dbReference>
<feature type="domain" description="HTH asnC-type" evidence="4">
    <location>
        <begin position="8"/>
        <end position="68"/>
    </location>
</feature>
<sequence length="149" mass="16675">MTRANREDDNDRRIMAVLAANARQPTVAIAKKLGLPRTTVHERIEKLERNGTITGYRAVFASPAIAQRLEAMLLLSIRQRRQSEVVRRLESLPEVRSCASVSGEFDLMLVVEAPLSEDLDAVIDEITSLEAVERCMTLIVLAKKFTRGD</sequence>
<dbReference type="Gene3D" id="3.30.70.920">
    <property type="match status" value="1"/>
</dbReference>
<dbReference type="InterPro" id="IPR000485">
    <property type="entry name" value="AsnC-type_HTH_dom"/>
</dbReference>
<evidence type="ECO:0000313" key="5">
    <source>
        <dbReference type="EMBL" id="SEL28112.1"/>
    </source>
</evidence>
<name>A0A1H7NX45_9HYPH</name>
<dbReference type="InterPro" id="IPR019887">
    <property type="entry name" value="Tscrpt_reg_AsnC/Lrp_C"/>
</dbReference>
<dbReference type="InterPro" id="IPR036388">
    <property type="entry name" value="WH-like_DNA-bd_sf"/>
</dbReference>
<dbReference type="Gene3D" id="1.10.10.10">
    <property type="entry name" value="Winged helix-like DNA-binding domain superfamily/Winged helix DNA-binding domain"/>
    <property type="match status" value="1"/>
</dbReference>